<reference evidence="2 3" key="1">
    <citation type="submission" date="2017-01" db="EMBL/GenBank/DDBJ databases">
        <title>A new Hymenobacter.</title>
        <authorList>
            <person name="Liang Y."/>
            <person name="Feng F."/>
        </authorList>
    </citation>
    <scope>NUCLEOTIDE SEQUENCE [LARGE SCALE GENOMIC DNA]</scope>
    <source>
        <strain evidence="2">MIMBbqt21</strain>
    </source>
</reference>
<protein>
    <recommendedName>
        <fullName evidence="4">Lipoprotein</fullName>
    </recommendedName>
</protein>
<name>A0A243W927_9BACT</name>
<proteinExistence type="predicted"/>
<evidence type="ECO:0008006" key="4">
    <source>
        <dbReference type="Google" id="ProtNLM"/>
    </source>
</evidence>
<dbReference type="Proteomes" id="UP000194873">
    <property type="component" value="Unassembled WGS sequence"/>
</dbReference>
<organism evidence="2 3">
    <name type="scientific">Hymenobacter crusticola</name>
    <dbReference type="NCBI Taxonomy" id="1770526"/>
    <lineage>
        <taxon>Bacteria</taxon>
        <taxon>Pseudomonadati</taxon>
        <taxon>Bacteroidota</taxon>
        <taxon>Cytophagia</taxon>
        <taxon>Cytophagales</taxon>
        <taxon>Hymenobacteraceae</taxon>
        <taxon>Hymenobacter</taxon>
    </lineage>
</organism>
<dbReference type="AlphaFoldDB" id="A0A243W927"/>
<gene>
    <name evidence="2" type="ORF">BXP70_19995</name>
</gene>
<evidence type="ECO:0000313" key="2">
    <source>
        <dbReference type="EMBL" id="OUJ71910.1"/>
    </source>
</evidence>
<feature type="region of interest" description="Disordered" evidence="1">
    <location>
        <begin position="52"/>
        <end position="119"/>
    </location>
</feature>
<accession>A0A243W927</accession>
<sequence>MGLLLGTAATLSACDSRYAPGVDPQRVNDFDISSAPPARKMEIYADSINYRQNVQPPAGKGSAADQNTSVDAQLESAPAGKSATSPQAPSGEPNDVSKSTNGNGTNSNEVKPGSQQPTQ</sequence>
<dbReference type="EMBL" id="MTSE01000013">
    <property type="protein sequence ID" value="OUJ71910.1"/>
    <property type="molecule type" value="Genomic_DNA"/>
</dbReference>
<evidence type="ECO:0000256" key="1">
    <source>
        <dbReference type="SAM" id="MobiDB-lite"/>
    </source>
</evidence>
<comment type="caution">
    <text evidence="2">The sequence shown here is derived from an EMBL/GenBank/DDBJ whole genome shotgun (WGS) entry which is preliminary data.</text>
</comment>
<feature type="compositionally biased region" description="Low complexity" evidence="1">
    <location>
        <begin position="99"/>
        <end position="108"/>
    </location>
</feature>
<evidence type="ECO:0000313" key="3">
    <source>
        <dbReference type="Proteomes" id="UP000194873"/>
    </source>
</evidence>
<keyword evidence="3" id="KW-1185">Reference proteome</keyword>